<feature type="transmembrane region" description="Helical" evidence="15">
    <location>
        <begin position="188"/>
        <end position="207"/>
    </location>
</feature>
<dbReference type="PANTHER" id="PTHR23501">
    <property type="entry name" value="MAJOR FACILITATOR SUPERFAMILY"/>
    <property type="match status" value="1"/>
</dbReference>
<feature type="transmembrane region" description="Helical" evidence="15">
    <location>
        <begin position="63"/>
        <end position="88"/>
    </location>
</feature>
<evidence type="ECO:0000256" key="15">
    <source>
        <dbReference type="SAM" id="Phobius"/>
    </source>
</evidence>
<evidence type="ECO:0000256" key="1">
    <source>
        <dbReference type="ARBA" id="ARBA00004128"/>
    </source>
</evidence>
<dbReference type="GO" id="GO:0005886">
    <property type="term" value="C:plasma membrane"/>
    <property type="evidence" value="ECO:0007669"/>
    <property type="project" value="UniProtKB-SubCell"/>
</dbReference>
<dbReference type="InterPro" id="IPR020846">
    <property type="entry name" value="MFS_dom"/>
</dbReference>
<protein>
    <recommendedName>
        <fullName evidence="12">Efflux pump dotC</fullName>
    </recommendedName>
    <alternativeName>
        <fullName evidence="13">Dothistromin biosynthesis protein C</fullName>
    </alternativeName>
</protein>
<accession>A0AAE0WLG0</accession>
<gene>
    <name evidence="17" type="ORF">LTR78_006126</name>
</gene>
<reference evidence="17" key="1">
    <citation type="submission" date="2023-07" db="EMBL/GenBank/DDBJ databases">
        <title>Black Yeasts Isolated from many extreme environments.</title>
        <authorList>
            <person name="Coleine C."/>
            <person name="Stajich J.E."/>
            <person name="Selbmann L."/>
        </authorList>
    </citation>
    <scope>NUCLEOTIDE SEQUENCE</scope>
    <source>
        <strain evidence="17">CCFEE 5485</strain>
    </source>
</reference>
<organism evidence="17 18">
    <name type="scientific">Recurvomyces mirabilis</name>
    <dbReference type="NCBI Taxonomy" id="574656"/>
    <lineage>
        <taxon>Eukaryota</taxon>
        <taxon>Fungi</taxon>
        <taxon>Dikarya</taxon>
        <taxon>Ascomycota</taxon>
        <taxon>Pezizomycotina</taxon>
        <taxon>Dothideomycetes</taxon>
        <taxon>Dothideomycetidae</taxon>
        <taxon>Mycosphaerellales</taxon>
        <taxon>Teratosphaeriaceae</taxon>
        <taxon>Recurvomyces</taxon>
    </lineage>
</organism>
<keyword evidence="10" id="KW-0325">Glycoprotein</keyword>
<dbReference type="PROSITE" id="PS50850">
    <property type="entry name" value="MFS"/>
    <property type="match status" value="1"/>
</dbReference>
<evidence type="ECO:0000256" key="5">
    <source>
        <dbReference type="ARBA" id="ARBA00022475"/>
    </source>
</evidence>
<dbReference type="Proteomes" id="UP001274830">
    <property type="component" value="Unassembled WGS sequence"/>
</dbReference>
<dbReference type="CDD" id="cd17502">
    <property type="entry name" value="MFS_Azr1_MDR_like"/>
    <property type="match status" value="1"/>
</dbReference>
<feature type="transmembrane region" description="Helical" evidence="15">
    <location>
        <begin position="389"/>
        <end position="408"/>
    </location>
</feature>
<evidence type="ECO:0000256" key="4">
    <source>
        <dbReference type="ARBA" id="ARBA00022448"/>
    </source>
</evidence>
<evidence type="ECO:0000259" key="16">
    <source>
        <dbReference type="PROSITE" id="PS50850"/>
    </source>
</evidence>
<keyword evidence="9 15" id="KW-0472">Membrane</keyword>
<evidence type="ECO:0000256" key="14">
    <source>
        <dbReference type="SAM" id="MobiDB-lite"/>
    </source>
</evidence>
<dbReference type="SUPFAM" id="SSF103473">
    <property type="entry name" value="MFS general substrate transporter"/>
    <property type="match status" value="1"/>
</dbReference>
<feature type="transmembrane region" description="Helical" evidence="15">
    <location>
        <begin position="100"/>
        <end position="120"/>
    </location>
</feature>
<feature type="transmembrane region" description="Helical" evidence="15">
    <location>
        <begin position="420"/>
        <end position="441"/>
    </location>
</feature>
<evidence type="ECO:0000256" key="9">
    <source>
        <dbReference type="ARBA" id="ARBA00023136"/>
    </source>
</evidence>
<evidence type="ECO:0000256" key="12">
    <source>
        <dbReference type="ARBA" id="ARBA00069956"/>
    </source>
</evidence>
<feature type="transmembrane region" description="Helical" evidence="15">
    <location>
        <begin position="163"/>
        <end position="181"/>
    </location>
</feature>
<feature type="domain" description="Major facilitator superfamily (MFS) profile" evidence="16">
    <location>
        <begin position="66"/>
        <end position="556"/>
    </location>
</feature>
<comment type="similarity">
    <text evidence="3">Belongs to the major facilitator superfamily. TCR/Tet family.</text>
</comment>
<evidence type="ECO:0000256" key="3">
    <source>
        <dbReference type="ARBA" id="ARBA00007520"/>
    </source>
</evidence>
<feature type="transmembrane region" description="Helical" evidence="15">
    <location>
        <begin position="453"/>
        <end position="476"/>
    </location>
</feature>
<sequence>MSLDQKSKGKVAEIDVDDDIERQTSPENTPGSIRSSYEKDGYNGPDNGEANDNQTPIRTKGRIAIIMCALALALFLSALDSTIVTTALPSIAEHFHSSSGYTWVGSAYLLGNATSTPIWAKVSDIFGRKPVLIAAKFVFLIGSLVAGLSNSIGMLIAARDVQGIGGGGLNVLVSIVIGDIIPLRIRGAFYGAMGGIWTLSLAIGPMIGGALTQGASWRWCFYINLPIDGIALVVLFLFLDVKTPKTALLAGIKAIDWIGVLLVIGGTIMFLIGLQLGGVSAPWQSAEVLCLLSFGVTTLALFLFWEWRSARSPIMPQSIFAGRSNKGTFAVASLHGFVFIPVTFYLPLYFQAVRGASPIQSGIWLLPTALSIAVGSPLNGLFIGKTGQYLPPIYFGFVLMTIGYGLLIDLDAHSSWAKLIPYQIIAAIGFGPLFQSPLVALQAHTPPRDLSTATAALTFVRSLFTSMSIVVGQAVYENAFAKKIPHLRSILTPEQAGSILNGNIGAATNLIEQLPQVPRNAVRVAFANSLQPMWIMYCAFAAVGCVAMFLIKRKELTRKHEETVTGLEAEKANAELRDAERTARREAKHRKRAGP</sequence>
<dbReference type="GO" id="GO:0005774">
    <property type="term" value="C:vacuolar membrane"/>
    <property type="evidence" value="ECO:0007669"/>
    <property type="project" value="UniProtKB-SubCell"/>
</dbReference>
<feature type="transmembrane region" description="Helical" evidence="15">
    <location>
        <begin position="534"/>
        <end position="551"/>
    </location>
</feature>
<evidence type="ECO:0000256" key="10">
    <source>
        <dbReference type="ARBA" id="ARBA00023180"/>
    </source>
</evidence>
<evidence type="ECO:0000256" key="13">
    <source>
        <dbReference type="ARBA" id="ARBA00083178"/>
    </source>
</evidence>
<dbReference type="GO" id="GO:0022857">
    <property type="term" value="F:transmembrane transporter activity"/>
    <property type="evidence" value="ECO:0007669"/>
    <property type="project" value="InterPro"/>
</dbReference>
<evidence type="ECO:0000313" key="18">
    <source>
        <dbReference type="Proteomes" id="UP001274830"/>
    </source>
</evidence>
<feature type="transmembrane region" description="Helical" evidence="15">
    <location>
        <begin position="219"/>
        <end position="239"/>
    </location>
</feature>
<evidence type="ECO:0000256" key="11">
    <source>
        <dbReference type="ARBA" id="ARBA00057269"/>
    </source>
</evidence>
<keyword evidence="18" id="KW-1185">Reference proteome</keyword>
<feature type="compositionally biased region" description="Polar residues" evidence="14">
    <location>
        <begin position="23"/>
        <end position="35"/>
    </location>
</feature>
<comment type="function">
    <text evidence="11">Efflux pump; part of the gene cluster that mediates the biosynthesis of dothistromin (DOTH), a polyketide toxin very similar in structure to the aflatoxin precursor, versicolorin B. One function of dotC may be to transport early-stage dothistromin biosynthetic intermediates from the cytoplasm into vacuoles, thereby affecting the rate of dothistromin production.</text>
</comment>
<feature type="transmembrane region" description="Helical" evidence="15">
    <location>
        <begin position="362"/>
        <end position="382"/>
    </location>
</feature>
<evidence type="ECO:0000256" key="2">
    <source>
        <dbReference type="ARBA" id="ARBA00004651"/>
    </source>
</evidence>
<feature type="transmembrane region" description="Helical" evidence="15">
    <location>
        <begin position="286"/>
        <end position="307"/>
    </location>
</feature>
<feature type="region of interest" description="Disordered" evidence="14">
    <location>
        <begin position="1"/>
        <end position="55"/>
    </location>
</feature>
<keyword evidence="8 15" id="KW-1133">Transmembrane helix</keyword>
<dbReference type="FunFam" id="1.20.1720.10:FF:000014">
    <property type="entry name" value="MFS drug transporter, putative"/>
    <property type="match status" value="1"/>
</dbReference>
<evidence type="ECO:0000256" key="8">
    <source>
        <dbReference type="ARBA" id="ARBA00022989"/>
    </source>
</evidence>
<feature type="region of interest" description="Disordered" evidence="14">
    <location>
        <begin position="568"/>
        <end position="595"/>
    </location>
</feature>
<feature type="transmembrane region" description="Helical" evidence="15">
    <location>
        <begin position="328"/>
        <end position="350"/>
    </location>
</feature>
<keyword evidence="6" id="KW-0926">Vacuole</keyword>
<dbReference type="InterPro" id="IPR036259">
    <property type="entry name" value="MFS_trans_sf"/>
</dbReference>
<dbReference type="EMBL" id="JAUTXT010000022">
    <property type="protein sequence ID" value="KAK3673924.1"/>
    <property type="molecule type" value="Genomic_DNA"/>
</dbReference>
<feature type="transmembrane region" description="Helical" evidence="15">
    <location>
        <begin position="251"/>
        <end position="274"/>
    </location>
</feature>
<keyword evidence="4" id="KW-0813">Transport</keyword>
<name>A0AAE0WLG0_9PEZI</name>
<feature type="transmembrane region" description="Helical" evidence="15">
    <location>
        <begin position="132"/>
        <end position="157"/>
    </location>
</feature>
<dbReference type="Pfam" id="PF07690">
    <property type="entry name" value="MFS_1"/>
    <property type="match status" value="1"/>
</dbReference>
<feature type="compositionally biased region" description="Basic and acidic residues" evidence="14">
    <location>
        <begin position="568"/>
        <end position="585"/>
    </location>
</feature>
<comment type="caution">
    <text evidence="17">The sequence shown here is derived from an EMBL/GenBank/DDBJ whole genome shotgun (WGS) entry which is preliminary data.</text>
</comment>
<dbReference type="FunFam" id="1.20.1250.20:FF:000196">
    <property type="entry name" value="MFS toxin efflux pump (AflT)"/>
    <property type="match status" value="1"/>
</dbReference>
<dbReference type="Gene3D" id="1.20.1720.10">
    <property type="entry name" value="Multidrug resistance protein D"/>
    <property type="match status" value="1"/>
</dbReference>
<dbReference type="AlphaFoldDB" id="A0AAE0WLG0"/>
<evidence type="ECO:0000256" key="6">
    <source>
        <dbReference type="ARBA" id="ARBA00022554"/>
    </source>
</evidence>
<proteinExistence type="inferred from homology"/>
<keyword evidence="5" id="KW-1003">Cell membrane</keyword>
<feature type="compositionally biased region" description="Basic residues" evidence="14">
    <location>
        <begin position="586"/>
        <end position="595"/>
    </location>
</feature>
<comment type="subcellular location">
    <subcellularLocation>
        <location evidence="2">Cell membrane</location>
        <topology evidence="2">Multi-pass membrane protein</topology>
    </subcellularLocation>
    <subcellularLocation>
        <location evidence="1">Vacuole membrane</location>
        <topology evidence="1">Multi-pass membrane protein</topology>
    </subcellularLocation>
</comment>
<evidence type="ECO:0000256" key="7">
    <source>
        <dbReference type="ARBA" id="ARBA00022692"/>
    </source>
</evidence>
<evidence type="ECO:0000313" key="17">
    <source>
        <dbReference type="EMBL" id="KAK3673924.1"/>
    </source>
</evidence>
<dbReference type="PRINTS" id="PR01036">
    <property type="entry name" value="TCRTETB"/>
</dbReference>
<dbReference type="PANTHER" id="PTHR23501:SF102">
    <property type="entry name" value="DRUG TRANSPORTER, PUTATIVE (AFU_ORTHOLOGUE AFUA_3G08530)-RELATED"/>
    <property type="match status" value="1"/>
</dbReference>
<feature type="compositionally biased region" description="Basic and acidic residues" evidence="14">
    <location>
        <begin position="1"/>
        <end position="13"/>
    </location>
</feature>
<dbReference type="InterPro" id="IPR011701">
    <property type="entry name" value="MFS"/>
</dbReference>
<dbReference type="Gene3D" id="1.20.1250.20">
    <property type="entry name" value="MFS general substrate transporter like domains"/>
    <property type="match status" value="1"/>
</dbReference>
<keyword evidence="7 15" id="KW-0812">Transmembrane</keyword>